<dbReference type="PANTHER" id="PTHR12300:SF161">
    <property type="entry name" value="RECEPTOR EXPRESSION-ENHANCING PROTEIN"/>
    <property type="match status" value="1"/>
</dbReference>
<reference evidence="10 11" key="1">
    <citation type="submission" date="2020-04" db="EMBL/GenBank/DDBJ databases">
        <title>Perkinsus olseni comparative genomics.</title>
        <authorList>
            <person name="Bogema D.R."/>
        </authorList>
    </citation>
    <scope>NUCLEOTIDE SEQUENCE [LARGE SCALE GENOMIC DNA]</scope>
    <source>
        <strain evidence="8">ATCC PRA-179</strain>
        <strain evidence="9">ATCC PRA-31</strain>
    </source>
</reference>
<dbReference type="PANTHER" id="PTHR12300">
    <property type="entry name" value="HVA22-LIKE PROTEINS"/>
    <property type="match status" value="1"/>
</dbReference>
<comment type="subcellular location">
    <subcellularLocation>
        <location evidence="1 6">Membrane</location>
        <topology evidence="1 6">Multi-pass membrane protein</topology>
    </subcellularLocation>
</comment>
<proteinExistence type="inferred from homology"/>
<dbReference type="GO" id="GO:0016020">
    <property type="term" value="C:membrane"/>
    <property type="evidence" value="ECO:0007669"/>
    <property type="project" value="UniProtKB-SubCell"/>
</dbReference>
<keyword evidence="4 7" id="KW-1133">Transmembrane helix</keyword>
<accession>A0A7J6MXU6</accession>
<evidence type="ECO:0000256" key="1">
    <source>
        <dbReference type="ARBA" id="ARBA00004141"/>
    </source>
</evidence>
<evidence type="ECO:0000256" key="3">
    <source>
        <dbReference type="ARBA" id="ARBA00022692"/>
    </source>
</evidence>
<comment type="caution">
    <text evidence="9">The sequence shown here is derived from an EMBL/GenBank/DDBJ whole genome shotgun (WGS) entry which is preliminary data.</text>
</comment>
<keyword evidence="5 7" id="KW-0472">Membrane</keyword>
<protein>
    <submittedName>
        <fullName evidence="9">Receptor expression-enhancing protein 5</fullName>
    </submittedName>
</protein>
<evidence type="ECO:0000256" key="5">
    <source>
        <dbReference type="ARBA" id="ARBA00023136"/>
    </source>
</evidence>
<keyword evidence="9" id="KW-0675">Receptor</keyword>
<evidence type="ECO:0000256" key="6">
    <source>
        <dbReference type="RuleBase" id="RU362006"/>
    </source>
</evidence>
<keyword evidence="3 7" id="KW-0812">Transmembrane</keyword>
<comment type="similarity">
    <text evidence="2 6">Belongs to the DP1 family.</text>
</comment>
<dbReference type="Proteomes" id="UP000572268">
    <property type="component" value="Unassembled WGS sequence"/>
</dbReference>
<feature type="transmembrane region" description="Helical" evidence="7">
    <location>
        <begin position="41"/>
        <end position="69"/>
    </location>
</feature>
<feature type="transmembrane region" description="Helical" evidence="7">
    <location>
        <begin position="114"/>
        <end position="131"/>
    </location>
</feature>
<dbReference type="EMBL" id="JABAHT010000006">
    <property type="protein sequence ID" value="KAF4670791.1"/>
    <property type="molecule type" value="Genomic_DNA"/>
</dbReference>
<sequence>MSCCFGMDKKIKDLNAKLYDVGPVKQASDLSGLAPVGVCSLLAGAFIGSLCLLTGCAVNTVCNLVGFCYPVYKSYELVEAANPTNDQTKAILTYWTVFGGFMLVEAIIDNLFFWVPLYYFLRVGFQVYLFYPDFRGSSKLYALAVKPTLTHVAKLSPLVTATPTAAAAGGAGKRSD</sequence>
<dbReference type="Proteomes" id="UP000570595">
    <property type="component" value="Unassembled WGS sequence"/>
</dbReference>
<dbReference type="InterPro" id="IPR004345">
    <property type="entry name" value="TB2_DP1_HVA22"/>
</dbReference>
<dbReference type="OrthoDB" id="10009287at2759"/>
<organism evidence="9 11">
    <name type="scientific">Perkinsus olseni</name>
    <name type="common">Perkinsus atlanticus</name>
    <dbReference type="NCBI Taxonomy" id="32597"/>
    <lineage>
        <taxon>Eukaryota</taxon>
        <taxon>Sar</taxon>
        <taxon>Alveolata</taxon>
        <taxon>Perkinsozoa</taxon>
        <taxon>Perkinsea</taxon>
        <taxon>Perkinsida</taxon>
        <taxon>Perkinsidae</taxon>
        <taxon>Perkinsus</taxon>
    </lineage>
</organism>
<evidence type="ECO:0000313" key="8">
    <source>
        <dbReference type="EMBL" id="KAF4670791.1"/>
    </source>
</evidence>
<evidence type="ECO:0000313" key="9">
    <source>
        <dbReference type="EMBL" id="KAF4676256.1"/>
    </source>
</evidence>
<feature type="transmembrane region" description="Helical" evidence="7">
    <location>
        <begin position="90"/>
        <end position="108"/>
    </location>
</feature>
<dbReference type="EMBL" id="JABANN010000004">
    <property type="protein sequence ID" value="KAF4676256.1"/>
    <property type="molecule type" value="Genomic_DNA"/>
</dbReference>
<evidence type="ECO:0000256" key="4">
    <source>
        <dbReference type="ARBA" id="ARBA00022989"/>
    </source>
</evidence>
<evidence type="ECO:0000256" key="7">
    <source>
        <dbReference type="SAM" id="Phobius"/>
    </source>
</evidence>
<evidence type="ECO:0000256" key="2">
    <source>
        <dbReference type="ARBA" id="ARBA00008573"/>
    </source>
</evidence>
<evidence type="ECO:0000313" key="10">
    <source>
        <dbReference type="Proteomes" id="UP000570595"/>
    </source>
</evidence>
<dbReference type="AlphaFoldDB" id="A0A7J6MXU6"/>
<name>A0A7J6MXU6_PEROL</name>
<gene>
    <name evidence="9" type="primary">REEP5_1</name>
    <name evidence="8" type="synonym">REEP5</name>
    <name evidence="9" type="ORF">FOL46_006265</name>
    <name evidence="8" type="ORF">FOZ61_008807</name>
</gene>
<evidence type="ECO:0000313" key="11">
    <source>
        <dbReference type="Proteomes" id="UP000572268"/>
    </source>
</evidence>
<dbReference type="Pfam" id="PF03134">
    <property type="entry name" value="TB2_DP1_HVA22"/>
    <property type="match status" value="1"/>
</dbReference>